<evidence type="ECO:0000313" key="3">
    <source>
        <dbReference type="Proteomes" id="UP001242903"/>
    </source>
</evidence>
<organism evidence="2 3">
    <name type="scientific">Leuconostoc falkenbergense</name>
    <dbReference type="NCBI Taxonomy" id="2766470"/>
    <lineage>
        <taxon>Bacteria</taxon>
        <taxon>Bacillati</taxon>
        <taxon>Bacillota</taxon>
        <taxon>Bacilli</taxon>
        <taxon>Lactobacillales</taxon>
        <taxon>Lactobacillaceae</taxon>
        <taxon>Leuconostoc</taxon>
    </lineage>
</organism>
<feature type="domain" description="HTH cro/C1-type" evidence="1">
    <location>
        <begin position="11"/>
        <end position="65"/>
    </location>
</feature>
<evidence type="ECO:0000259" key="1">
    <source>
        <dbReference type="PROSITE" id="PS50943"/>
    </source>
</evidence>
<dbReference type="EMBL" id="JAUCAQ010000012">
    <property type="protein sequence ID" value="MDM7646658.1"/>
    <property type="molecule type" value="Genomic_DNA"/>
</dbReference>
<keyword evidence="3" id="KW-1185">Reference proteome</keyword>
<dbReference type="InterPro" id="IPR010982">
    <property type="entry name" value="Lambda_DNA-bd_dom_sf"/>
</dbReference>
<dbReference type="PROSITE" id="PS50943">
    <property type="entry name" value="HTH_CROC1"/>
    <property type="match status" value="1"/>
</dbReference>
<reference evidence="2 3" key="1">
    <citation type="submission" date="2023-06" db="EMBL/GenBank/DDBJ databases">
        <title>Draft Genome Sequences of lactic acid bacteria strains isolated from fermented milk products.</title>
        <authorList>
            <person name="Elcheninov A.G."/>
            <person name="Klyukina A."/>
            <person name="Zayulina K.S."/>
            <person name="Gavirova L.A."/>
            <person name="Shcherbakova P.A."/>
            <person name="Shestakov A.I."/>
            <person name="Kublanov I.V."/>
            <person name="Kochetkova T.V."/>
        </authorList>
    </citation>
    <scope>NUCLEOTIDE SEQUENCE [LARGE SCALE GENOMIC DNA]</scope>
    <source>
        <strain evidence="2 3">TOM.81</strain>
    </source>
</reference>
<name>A0ABT7RZB8_9LACO</name>
<dbReference type="InterPro" id="IPR001387">
    <property type="entry name" value="Cro/C1-type_HTH"/>
</dbReference>
<dbReference type="Proteomes" id="UP001242903">
    <property type="component" value="Unassembled WGS sequence"/>
</dbReference>
<dbReference type="SMART" id="SM00530">
    <property type="entry name" value="HTH_XRE"/>
    <property type="match status" value="1"/>
</dbReference>
<comment type="caution">
    <text evidence="2">The sequence shown here is derived from an EMBL/GenBank/DDBJ whole genome shotgun (WGS) entry which is preliminary data.</text>
</comment>
<evidence type="ECO:0000313" key="2">
    <source>
        <dbReference type="EMBL" id="MDM7646658.1"/>
    </source>
</evidence>
<accession>A0ABT7RZB8</accession>
<sequence>MLANKQALFDIRMQKRLTQKDLALASGLSERTINTYESDIDNLRNARYKNVEKVANALGVSVDEIFLSTVSEKPKQNQTA</sequence>
<gene>
    <name evidence="2" type="ORF">QUE93_06470</name>
</gene>
<protein>
    <submittedName>
        <fullName evidence="2">Helix-turn-helix transcriptional regulator</fullName>
    </submittedName>
</protein>
<dbReference type="SUPFAM" id="SSF47413">
    <property type="entry name" value="lambda repressor-like DNA-binding domains"/>
    <property type="match status" value="1"/>
</dbReference>
<dbReference type="Gene3D" id="1.10.260.40">
    <property type="entry name" value="lambda repressor-like DNA-binding domains"/>
    <property type="match status" value="1"/>
</dbReference>
<proteinExistence type="predicted"/>
<dbReference type="CDD" id="cd00093">
    <property type="entry name" value="HTH_XRE"/>
    <property type="match status" value="1"/>
</dbReference>
<dbReference type="Pfam" id="PF01381">
    <property type="entry name" value="HTH_3"/>
    <property type="match status" value="1"/>
</dbReference>
<dbReference type="RefSeq" id="WP_289456470.1">
    <property type="nucleotide sequence ID" value="NZ_JAUCAQ010000012.1"/>
</dbReference>